<proteinExistence type="predicted"/>
<keyword evidence="3 5" id="KW-1133">Transmembrane helix</keyword>
<evidence type="ECO:0000256" key="1">
    <source>
        <dbReference type="ARBA" id="ARBA00004141"/>
    </source>
</evidence>
<feature type="transmembrane region" description="Helical" evidence="5">
    <location>
        <begin position="211"/>
        <end position="231"/>
    </location>
</feature>
<organism evidence="6 7">
    <name type="scientific">Pseudoalteromonas citrea</name>
    <dbReference type="NCBI Taxonomy" id="43655"/>
    <lineage>
        <taxon>Bacteria</taxon>
        <taxon>Pseudomonadati</taxon>
        <taxon>Pseudomonadota</taxon>
        <taxon>Gammaproteobacteria</taxon>
        <taxon>Alteromonadales</taxon>
        <taxon>Pseudoalteromonadaceae</taxon>
        <taxon>Pseudoalteromonas</taxon>
    </lineage>
</organism>
<comment type="caution">
    <text evidence="6">The sequence shown here is derived from an EMBL/GenBank/DDBJ whole genome shotgun (WGS) entry which is preliminary data.</text>
</comment>
<feature type="transmembrane region" description="Helical" evidence="5">
    <location>
        <begin position="246"/>
        <end position="270"/>
    </location>
</feature>
<evidence type="ECO:0000313" key="7">
    <source>
        <dbReference type="Proteomes" id="UP000016487"/>
    </source>
</evidence>
<name>A0AAD4AMJ7_9GAMM</name>
<feature type="transmembrane region" description="Helical" evidence="5">
    <location>
        <begin position="109"/>
        <end position="133"/>
    </location>
</feature>
<sequence length="420" mass="47147">MKHANWVNSALLITERFIILAISFVNSILLARYAGPELFGSYSIIIAFGSLFLIFTQMGLNNICGKYFSLYPNNREHYLRSAIFIRVSCAILILPIALVVALVNFEQKQAWLCAFLIALQVGNALNIIEFYFLSKKQVLKTLLMRVTVQFTAKLLLLIAIITEQSMVVWVFLTGLEYILIGLGYLLLYRYQKNSLQQSASSRSMQLTAKRLLYQSKWLVLSGLAAVIYLKIDQIMLGSMLGAEDVAYYAAAAKLSEFWYVLPALVANVLMPKLVHLYKNAREKYWLLKRQLFIVSSVIAILLIFTTQLFADTAITLIYGADYQPSVMILQIHIIGCLFIFNRAFLSKWFVLSSNYPLSLQSQCAGAICNIILNLFLIPLYGGVGAAIASVIAYFFATVGFFGFSVSARAALRKSSAHQQI</sequence>
<feature type="transmembrane region" description="Helical" evidence="5">
    <location>
        <begin position="12"/>
        <end position="33"/>
    </location>
</feature>
<dbReference type="Pfam" id="PF01943">
    <property type="entry name" value="Polysacc_synt"/>
    <property type="match status" value="1"/>
</dbReference>
<dbReference type="InterPro" id="IPR002797">
    <property type="entry name" value="Polysacc_synth"/>
</dbReference>
<feature type="transmembrane region" description="Helical" evidence="5">
    <location>
        <begin position="142"/>
        <end position="161"/>
    </location>
</feature>
<evidence type="ECO:0000256" key="4">
    <source>
        <dbReference type="ARBA" id="ARBA00023136"/>
    </source>
</evidence>
<keyword evidence="2 5" id="KW-0812">Transmembrane</keyword>
<reference evidence="6" key="2">
    <citation type="submission" date="2015-03" db="EMBL/GenBank/DDBJ databases">
        <title>Genome sequence of Pseudoalteromonas citrea.</title>
        <authorList>
            <person name="Xie B.-B."/>
            <person name="Rong J.-C."/>
            <person name="Qin Q.-L."/>
            <person name="Zhang Y.-Z."/>
        </authorList>
    </citation>
    <scope>NUCLEOTIDE SEQUENCE</scope>
    <source>
        <strain evidence="6">DSM 8771</strain>
    </source>
</reference>
<comment type="subcellular location">
    <subcellularLocation>
        <location evidence="1">Membrane</location>
        <topology evidence="1">Multi-pass membrane protein</topology>
    </subcellularLocation>
</comment>
<evidence type="ECO:0000256" key="3">
    <source>
        <dbReference type="ARBA" id="ARBA00022989"/>
    </source>
</evidence>
<dbReference type="RefSeq" id="WP_010361440.1">
    <property type="nucleotide sequence ID" value="NZ_AHBZ03000012.1"/>
</dbReference>
<dbReference type="PANTHER" id="PTHR43424">
    <property type="entry name" value="LOCUS PUTATIVE PROTEIN 1-RELATED"/>
    <property type="match status" value="1"/>
</dbReference>
<feature type="transmembrane region" description="Helical" evidence="5">
    <location>
        <begin position="167"/>
        <end position="190"/>
    </location>
</feature>
<evidence type="ECO:0000256" key="2">
    <source>
        <dbReference type="ARBA" id="ARBA00022692"/>
    </source>
</evidence>
<protein>
    <recommendedName>
        <fullName evidence="8">Polysaccharide biosynthesis protein C-terminal domain-containing protein</fullName>
    </recommendedName>
</protein>
<evidence type="ECO:0000256" key="5">
    <source>
        <dbReference type="SAM" id="Phobius"/>
    </source>
</evidence>
<feature type="transmembrane region" description="Helical" evidence="5">
    <location>
        <begin position="322"/>
        <end position="345"/>
    </location>
</feature>
<keyword evidence="4 5" id="KW-0472">Membrane</keyword>
<dbReference type="Proteomes" id="UP000016487">
    <property type="component" value="Unassembled WGS sequence"/>
</dbReference>
<evidence type="ECO:0008006" key="8">
    <source>
        <dbReference type="Google" id="ProtNLM"/>
    </source>
</evidence>
<dbReference type="EMBL" id="AHBZ03000012">
    <property type="protein sequence ID" value="KAF7775477.1"/>
    <property type="molecule type" value="Genomic_DNA"/>
</dbReference>
<dbReference type="CDD" id="cd13128">
    <property type="entry name" value="MATE_Wzx_like"/>
    <property type="match status" value="1"/>
</dbReference>
<feature type="transmembrane region" description="Helical" evidence="5">
    <location>
        <begin position="357"/>
        <end position="377"/>
    </location>
</feature>
<dbReference type="InterPro" id="IPR052556">
    <property type="entry name" value="PolySynth_Transporter"/>
</dbReference>
<dbReference type="PANTHER" id="PTHR43424:SF1">
    <property type="entry name" value="LOCUS PUTATIVE PROTEIN 1-RELATED"/>
    <property type="match status" value="1"/>
</dbReference>
<dbReference type="GO" id="GO:0016020">
    <property type="term" value="C:membrane"/>
    <property type="evidence" value="ECO:0007669"/>
    <property type="project" value="UniProtKB-SubCell"/>
</dbReference>
<feature type="transmembrane region" description="Helical" evidence="5">
    <location>
        <begin position="383"/>
        <end position="405"/>
    </location>
</feature>
<feature type="transmembrane region" description="Helical" evidence="5">
    <location>
        <begin position="39"/>
        <end position="60"/>
    </location>
</feature>
<reference evidence="6" key="1">
    <citation type="journal article" date="2012" name="J. Bacteriol.">
        <title>Genome sequences of type strains of seven species of the marine bacterium Pseudoalteromonas.</title>
        <authorList>
            <person name="Xie B.B."/>
            <person name="Shu Y.L."/>
            <person name="Qin Q.L."/>
            <person name="Rong J.C."/>
            <person name="Zhang X.Y."/>
            <person name="Chen X.L."/>
            <person name="Shi M."/>
            <person name="He H.L."/>
            <person name="Zhou B.C."/>
            <person name="Zhang Y.Z."/>
        </authorList>
    </citation>
    <scope>NUCLEOTIDE SEQUENCE</scope>
    <source>
        <strain evidence="6">DSM 8771</strain>
    </source>
</reference>
<evidence type="ECO:0000313" key="6">
    <source>
        <dbReference type="EMBL" id="KAF7775477.1"/>
    </source>
</evidence>
<dbReference type="AlphaFoldDB" id="A0AAD4AMJ7"/>
<accession>A0AAD4AMJ7</accession>
<gene>
    <name evidence="6" type="ORF">PCIT_a1679</name>
</gene>
<feature type="transmembrane region" description="Helical" evidence="5">
    <location>
        <begin position="81"/>
        <end position="103"/>
    </location>
</feature>
<feature type="transmembrane region" description="Helical" evidence="5">
    <location>
        <begin position="291"/>
        <end position="310"/>
    </location>
</feature>